<dbReference type="EMBL" id="BOMN01000105">
    <property type="protein sequence ID" value="GIE24201.1"/>
    <property type="molecule type" value="Genomic_DNA"/>
</dbReference>
<organism evidence="1 2">
    <name type="scientific">Winogradskya humida</name>
    <dbReference type="NCBI Taxonomy" id="113566"/>
    <lineage>
        <taxon>Bacteria</taxon>
        <taxon>Bacillati</taxon>
        <taxon>Actinomycetota</taxon>
        <taxon>Actinomycetes</taxon>
        <taxon>Micromonosporales</taxon>
        <taxon>Micromonosporaceae</taxon>
        <taxon>Winogradskya</taxon>
    </lineage>
</organism>
<reference evidence="1 2" key="1">
    <citation type="submission" date="2021-01" db="EMBL/GenBank/DDBJ databases">
        <title>Whole genome shotgun sequence of Actinoplanes humidus NBRC 14915.</title>
        <authorList>
            <person name="Komaki H."/>
            <person name="Tamura T."/>
        </authorList>
    </citation>
    <scope>NUCLEOTIDE SEQUENCE [LARGE SCALE GENOMIC DNA]</scope>
    <source>
        <strain evidence="1 2">NBRC 14915</strain>
    </source>
</reference>
<accession>A0ABQ4A009</accession>
<keyword evidence="2" id="KW-1185">Reference proteome</keyword>
<proteinExistence type="predicted"/>
<dbReference type="Proteomes" id="UP000603200">
    <property type="component" value="Unassembled WGS sequence"/>
</dbReference>
<gene>
    <name evidence="1" type="ORF">Ahu01nite_073030</name>
</gene>
<name>A0ABQ4A009_9ACTN</name>
<comment type="caution">
    <text evidence="1">The sequence shown here is derived from an EMBL/GenBank/DDBJ whole genome shotgun (WGS) entry which is preliminary data.</text>
</comment>
<evidence type="ECO:0000313" key="2">
    <source>
        <dbReference type="Proteomes" id="UP000603200"/>
    </source>
</evidence>
<evidence type="ECO:0000313" key="1">
    <source>
        <dbReference type="EMBL" id="GIE24201.1"/>
    </source>
</evidence>
<sequence length="108" mass="12090">MRIMYVQLKTGHDTDRGPAWIACVQFTRTWRTAYVHGRTLRRVSGTAGANFDSNFYDVDTGEEFWVSGPKLDGTDGRYSNQKPLVDDDAREAYEAFLAGAPLPGRENG</sequence>
<protein>
    <submittedName>
        <fullName evidence="1">Uncharacterized protein</fullName>
    </submittedName>
</protein>